<dbReference type="SUPFAM" id="SSF56112">
    <property type="entry name" value="Protein kinase-like (PK-like)"/>
    <property type="match status" value="1"/>
</dbReference>
<dbReference type="GO" id="GO:0044773">
    <property type="term" value="P:mitotic DNA damage checkpoint signaling"/>
    <property type="evidence" value="ECO:0007669"/>
    <property type="project" value="TreeGrafter"/>
</dbReference>
<dbReference type="AlphaFoldDB" id="A0A9W4WVW8"/>
<dbReference type="PANTHER" id="PTHR44167:SF24">
    <property type="entry name" value="SERINE_THREONINE-PROTEIN KINASE CHK2"/>
    <property type="match status" value="1"/>
</dbReference>
<gene>
    <name evidence="3" type="ORF">FWILDA_LOCUS14209</name>
</gene>
<accession>A0A9W4WVW8</accession>
<dbReference type="SMART" id="SM00220">
    <property type="entry name" value="S_TKc"/>
    <property type="match status" value="1"/>
</dbReference>
<dbReference type="GO" id="GO:0005524">
    <property type="term" value="F:ATP binding"/>
    <property type="evidence" value="ECO:0007669"/>
    <property type="project" value="UniProtKB-UniRule"/>
</dbReference>
<organism evidence="3 4">
    <name type="scientific">Funneliformis geosporum</name>
    <dbReference type="NCBI Taxonomy" id="1117311"/>
    <lineage>
        <taxon>Eukaryota</taxon>
        <taxon>Fungi</taxon>
        <taxon>Fungi incertae sedis</taxon>
        <taxon>Mucoromycota</taxon>
        <taxon>Glomeromycotina</taxon>
        <taxon>Glomeromycetes</taxon>
        <taxon>Glomerales</taxon>
        <taxon>Glomeraceae</taxon>
        <taxon>Funneliformis</taxon>
    </lineage>
</organism>
<dbReference type="PROSITE" id="PS00107">
    <property type="entry name" value="PROTEIN_KINASE_ATP"/>
    <property type="match status" value="1"/>
</dbReference>
<dbReference type="EMBL" id="CAMKVN010005988">
    <property type="protein sequence ID" value="CAI2189698.1"/>
    <property type="molecule type" value="Genomic_DNA"/>
</dbReference>
<evidence type="ECO:0000313" key="3">
    <source>
        <dbReference type="EMBL" id="CAI2189698.1"/>
    </source>
</evidence>
<dbReference type="GO" id="GO:0005634">
    <property type="term" value="C:nucleus"/>
    <property type="evidence" value="ECO:0007669"/>
    <property type="project" value="TreeGrafter"/>
</dbReference>
<dbReference type="GO" id="GO:0004674">
    <property type="term" value="F:protein serine/threonine kinase activity"/>
    <property type="evidence" value="ECO:0007669"/>
    <property type="project" value="TreeGrafter"/>
</dbReference>
<protein>
    <submittedName>
        <fullName evidence="3">647_t:CDS:1</fullName>
    </submittedName>
</protein>
<dbReference type="OrthoDB" id="2438232at2759"/>
<dbReference type="PROSITE" id="PS00109">
    <property type="entry name" value="PROTEIN_KINASE_TYR"/>
    <property type="match status" value="1"/>
</dbReference>
<dbReference type="InterPro" id="IPR008266">
    <property type="entry name" value="Tyr_kinase_AS"/>
</dbReference>
<reference evidence="3" key="1">
    <citation type="submission" date="2022-08" db="EMBL/GenBank/DDBJ databases">
        <authorList>
            <person name="Kallberg Y."/>
            <person name="Tangrot J."/>
            <person name="Rosling A."/>
        </authorList>
    </citation>
    <scope>NUCLEOTIDE SEQUENCE</scope>
    <source>
        <strain evidence="3">Wild A</strain>
    </source>
</reference>
<comment type="caution">
    <text evidence="3">The sequence shown here is derived from an EMBL/GenBank/DDBJ whole genome shotgun (WGS) entry which is preliminary data.</text>
</comment>
<evidence type="ECO:0000259" key="2">
    <source>
        <dbReference type="PROSITE" id="PS50011"/>
    </source>
</evidence>
<dbReference type="InterPro" id="IPR000719">
    <property type="entry name" value="Prot_kinase_dom"/>
</dbReference>
<feature type="domain" description="Protein kinase" evidence="2">
    <location>
        <begin position="93"/>
        <end position="322"/>
    </location>
</feature>
<evidence type="ECO:0000313" key="4">
    <source>
        <dbReference type="Proteomes" id="UP001153678"/>
    </source>
</evidence>
<keyword evidence="1" id="KW-0547">Nucleotide-binding</keyword>
<dbReference type="InterPro" id="IPR011009">
    <property type="entry name" value="Kinase-like_dom_sf"/>
</dbReference>
<dbReference type="InterPro" id="IPR017441">
    <property type="entry name" value="Protein_kinase_ATP_BS"/>
</dbReference>
<evidence type="ECO:0000256" key="1">
    <source>
        <dbReference type="PROSITE-ProRule" id="PRU10141"/>
    </source>
</evidence>
<sequence>MSDLADEDKGQLLDYMNILIQQQPLREYFALFLSDGFYFYVMAFDRKVNQYKEFTTTFKIGLRLFWVLLNDGSPFTKMSGPKSVNFSTPTSRICLKMYLGTGLSSTVYMIDKDGVPSAIKIFKQGFNPDNEVNILRYLNEKMIQNIPTYIAHDKKSMIITPVGEKISYQFRQHHALQLLNLLRCIHNEEVFHRDVRPSNILLDTSDNVILADWGSAIRKPSNELVPYEGTISFASPDILNNNLESHHSKASDDLHSFVRTLFILHNPRDLPILPDEDLSTKAQSVIGYWNDKLDGELWTEMVNGASNQDYDVLKKCCYVFNR</sequence>
<name>A0A9W4WVW8_9GLOM</name>
<dbReference type="PANTHER" id="PTHR44167">
    <property type="entry name" value="OVARIAN-SPECIFIC SERINE/THREONINE-PROTEIN KINASE LOK-RELATED"/>
    <property type="match status" value="1"/>
</dbReference>
<feature type="binding site" evidence="1">
    <location>
        <position position="120"/>
    </location>
    <ligand>
        <name>ATP</name>
        <dbReference type="ChEBI" id="CHEBI:30616"/>
    </ligand>
</feature>
<dbReference type="Proteomes" id="UP001153678">
    <property type="component" value="Unassembled WGS sequence"/>
</dbReference>
<proteinExistence type="predicted"/>
<keyword evidence="1" id="KW-0067">ATP-binding</keyword>
<dbReference type="PROSITE" id="PS50011">
    <property type="entry name" value="PROTEIN_KINASE_DOM"/>
    <property type="match status" value="1"/>
</dbReference>
<dbReference type="Pfam" id="PF00069">
    <property type="entry name" value="Pkinase"/>
    <property type="match status" value="1"/>
</dbReference>
<keyword evidence="4" id="KW-1185">Reference proteome</keyword>
<dbReference type="Gene3D" id="1.10.510.10">
    <property type="entry name" value="Transferase(Phosphotransferase) domain 1"/>
    <property type="match status" value="1"/>
</dbReference>